<feature type="non-terminal residue" evidence="4">
    <location>
        <position position="1"/>
    </location>
</feature>
<keyword evidence="5" id="KW-1185">Reference proteome</keyword>
<dbReference type="InterPro" id="IPR027797">
    <property type="entry name" value="PT-TG_dom"/>
</dbReference>
<dbReference type="GO" id="GO:0005576">
    <property type="term" value="C:extracellular region"/>
    <property type="evidence" value="ECO:0007669"/>
    <property type="project" value="UniProtKB-SubCell"/>
</dbReference>
<keyword evidence="2" id="KW-0964">Secreted</keyword>
<evidence type="ECO:0000256" key="2">
    <source>
        <dbReference type="ARBA" id="ARBA00022525"/>
    </source>
</evidence>
<dbReference type="AlphaFoldDB" id="A0A1I1T2X4"/>
<comment type="subcellular location">
    <subcellularLocation>
        <location evidence="1">Secreted</location>
    </subcellularLocation>
</comment>
<evidence type="ECO:0000313" key="4">
    <source>
        <dbReference type="EMBL" id="SFD51378.1"/>
    </source>
</evidence>
<dbReference type="RefSeq" id="WP_207647603.1">
    <property type="nucleotide sequence ID" value="NZ_FOMG01000070.1"/>
</dbReference>
<protein>
    <submittedName>
        <fullName evidence="4">Pre-toxin TG</fullName>
    </submittedName>
</protein>
<evidence type="ECO:0000259" key="3">
    <source>
        <dbReference type="Pfam" id="PF14449"/>
    </source>
</evidence>
<feature type="domain" description="Pre-toxin TG" evidence="3">
    <location>
        <begin position="2"/>
        <end position="61"/>
    </location>
</feature>
<reference evidence="4 5" key="1">
    <citation type="submission" date="2016-10" db="EMBL/GenBank/DDBJ databases">
        <authorList>
            <person name="de Groot N.N."/>
        </authorList>
    </citation>
    <scope>NUCLEOTIDE SEQUENCE [LARGE SCALE GENOMIC DNA]</scope>
    <source>
        <strain evidence="4 5">DSM 12992</strain>
    </source>
</reference>
<evidence type="ECO:0000313" key="5">
    <source>
        <dbReference type="Proteomes" id="UP000199263"/>
    </source>
</evidence>
<evidence type="ECO:0000256" key="1">
    <source>
        <dbReference type="ARBA" id="ARBA00004613"/>
    </source>
</evidence>
<dbReference type="EMBL" id="FOMG01000070">
    <property type="protein sequence ID" value="SFD51378.1"/>
    <property type="molecule type" value="Genomic_DNA"/>
</dbReference>
<dbReference type="Pfam" id="PF14449">
    <property type="entry name" value="PT-TG"/>
    <property type="match status" value="1"/>
</dbReference>
<organism evidence="4 5">
    <name type="scientific">Clostridium uliginosum</name>
    <dbReference type="NCBI Taxonomy" id="119641"/>
    <lineage>
        <taxon>Bacteria</taxon>
        <taxon>Bacillati</taxon>
        <taxon>Bacillota</taxon>
        <taxon>Clostridia</taxon>
        <taxon>Eubacteriales</taxon>
        <taxon>Clostridiaceae</taxon>
        <taxon>Clostridium</taxon>
    </lineage>
</organism>
<gene>
    <name evidence="4" type="ORF">SAMN05421842_1702</name>
</gene>
<proteinExistence type="predicted"/>
<dbReference type="Pfam" id="PF14424">
    <property type="entry name" value="Toxin-deaminase"/>
    <property type="match status" value="1"/>
</dbReference>
<dbReference type="STRING" id="119641.SAMN05421842_1702"/>
<dbReference type="InterPro" id="IPR032721">
    <property type="entry name" value="Toxin-deaminase"/>
</dbReference>
<name>A0A1I1T2X4_9CLOT</name>
<sequence>ERTISMGAYFIPVLGEYKMLAEIVDGKDLVSGRRYSVGEQLFAIGAVGAGSLIGKIYKGVKAGFASGVEETSGKIAEGTVLSMNGARDSSGIEKLAKSITEKVVGKEGGINGVSKARKIDVVNDADIISDVKNIRQSLPSRYKTSGNLATAEVSIDGINQNKFFSHSGIDKMQDNLIGKADNISVQPDNPMFKAIEAANKNGEFYLRDSCTEYKILNDIADRLKDSVNPSGKIKLFTELEPCDSCKNVIDSFRNEFKNIEIDVIHNGDIRVIPKNGY</sequence>
<accession>A0A1I1T2X4</accession>
<dbReference type="Proteomes" id="UP000199263">
    <property type="component" value="Unassembled WGS sequence"/>
</dbReference>